<evidence type="ECO:0000313" key="4">
    <source>
        <dbReference type="EMBL" id="TCL42481.1"/>
    </source>
</evidence>
<dbReference type="CDD" id="cd07043">
    <property type="entry name" value="STAS_anti-anti-sigma_factors"/>
    <property type="match status" value="1"/>
</dbReference>
<protein>
    <recommendedName>
        <fullName evidence="2">Anti-sigma factor antagonist</fullName>
    </recommendedName>
</protein>
<dbReference type="Gene3D" id="3.30.750.24">
    <property type="entry name" value="STAS domain"/>
    <property type="match status" value="1"/>
</dbReference>
<dbReference type="SUPFAM" id="SSF52091">
    <property type="entry name" value="SpoIIaa-like"/>
    <property type="match status" value="1"/>
</dbReference>
<dbReference type="EMBL" id="SLUK01000010">
    <property type="protein sequence ID" value="TCL42481.1"/>
    <property type="molecule type" value="Genomic_DNA"/>
</dbReference>
<evidence type="ECO:0000256" key="2">
    <source>
        <dbReference type="RuleBase" id="RU003749"/>
    </source>
</evidence>
<dbReference type="Pfam" id="PF01740">
    <property type="entry name" value="STAS"/>
    <property type="match status" value="1"/>
</dbReference>
<dbReference type="InterPro" id="IPR036513">
    <property type="entry name" value="STAS_dom_sf"/>
</dbReference>
<gene>
    <name evidence="4" type="ORF">EDD78_110107</name>
</gene>
<evidence type="ECO:0000313" key="5">
    <source>
        <dbReference type="Proteomes" id="UP000294682"/>
    </source>
</evidence>
<dbReference type="AlphaFoldDB" id="A0A9X8Y7N8"/>
<dbReference type="NCBIfam" id="TIGR00377">
    <property type="entry name" value="ant_ant_sig"/>
    <property type="match status" value="1"/>
</dbReference>
<name>A0A9X8Y7N8_9FIRM</name>
<reference evidence="4 5" key="1">
    <citation type="submission" date="2019-03" db="EMBL/GenBank/DDBJ databases">
        <title>Genomic Encyclopedia of Type Strains, Phase IV (KMG-IV): sequencing the most valuable type-strain genomes for metagenomic binning, comparative biology and taxonomic classification.</title>
        <authorList>
            <person name="Goeker M."/>
        </authorList>
    </citation>
    <scope>NUCLEOTIDE SEQUENCE [LARGE SCALE GENOMIC DNA]</scope>
    <source>
        <strain evidence="4 5">DSM 100433</strain>
    </source>
</reference>
<feature type="domain" description="STAS" evidence="3">
    <location>
        <begin position="1"/>
        <end position="107"/>
    </location>
</feature>
<dbReference type="Proteomes" id="UP000294682">
    <property type="component" value="Unassembled WGS sequence"/>
</dbReference>
<dbReference type="RefSeq" id="WP_132084996.1">
    <property type="nucleotide sequence ID" value="NZ_JADNAH010000033.1"/>
</dbReference>
<dbReference type="InterPro" id="IPR003658">
    <property type="entry name" value="Anti-sigma_ant"/>
</dbReference>
<comment type="similarity">
    <text evidence="1 2">Belongs to the anti-sigma-factor antagonist family.</text>
</comment>
<dbReference type="PROSITE" id="PS50801">
    <property type="entry name" value="STAS"/>
    <property type="match status" value="1"/>
</dbReference>
<comment type="caution">
    <text evidence="4">The sequence shown here is derived from an EMBL/GenBank/DDBJ whole genome shotgun (WGS) entry which is preliminary data.</text>
</comment>
<accession>A0A9X8Y7N8</accession>
<organism evidence="4 5">
    <name type="scientific">Harryflintia acetispora</name>
    <dbReference type="NCBI Taxonomy" id="1849041"/>
    <lineage>
        <taxon>Bacteria</taxon>
        <taxon>Bacillati</taxon>
        <taxon>Bacillota</taxon>
        <taxon>Clostridia</taxon>
        <taxon>Eubacteriales</taxon>
        <taxon>Oscillospiraceae</taxon>
        <taxon>Harryflintia</taxon>
    </lineage>
</organism>
<dbReference type="InterPro" id="IPR002645">
    <property type="entry name" value="STAS_dom"/>
</dbReference>
<keyword evidence="5" id="KW-1185">Reference proteome</keyword>
<dbReference type="PANTHER" id="PTHR33495">
    <property type="entry name" value="ANTI-SIGMA FACTOR ANTAGONIST TM_1081-RELATED-RELATED"/>
    <property type="match status" value="1"/>
</dbReference>
<sequence length="107" mass="11819">MPVTIEYRDEALMARLQGEIDHHSAQGLREQIDDAISRAIPQKLVMDFTDVTFMDSSGIGLIMGRYRQMSVYGGKVAIAGLSTQQKKVMRLAGLDKLVSFEETGGKV</sequence>
<evidence type="ECO:0000259" key="3">
    <source>
        <dbReference type="PROSITE" id="PS50801"/>
    </source>
</evidence>
<dbReference type="PANTHER" id="PTHR33495:SF2">
    <property type="entry name" value="ANTI-SIGMA FACTOR ANTAGONIST TM_1081-RELATED"/>
    <property type="match status" value="1"/>
</dbReference>
<evidence type="ECO:0000256" key="1">
    <source>
        <dbReference type="ARBA" id="ARBA00009013"/>
    </source>
</evidence>
<proteinExistence type="inferred from homology"/>
<dbReference type="GO" id="GO:0043856">
    <property type="term" value="F:anti-sigma factor antagonist activity"/>
    <property type="evidence" value="ECO:0007669"/>
    <property type="project" value="InterPro"/>
</dbReference>